<name>A0A3M7AUQ6_HORWE</name>
<evidence type="ECO:0000256" key="1">
    <source>
        <dbReference type="SAM" id="MobiDB-lite"/>
    </source>
</evidence>
<organism evidence="2 3">
    <name type="scientific">Hortaea werneckii</name>
    <name type="common">Black yeast</name>
    <name type="synonym">Cladosporium werneckii</name>
    <dbReference type="NCBI Taxonomy" id="91943"/>
    <lineage>
        <taxon>Eukaryota</taxon>
        <taxon>Fungi</taxon>
        <taxon>Dikarya</taxon>
        <taxon>Ascomycota</taxon>
        <taxon>Pezizomycotina</taxon>
        <taxon>Dothideomycetes</taxon>
        <taxon>Dothideomycetidae</taxon>
        <taxon>Mycosphaerellales</taxon>
        <taxon>Teratosphaeriaceae</taxon>
        <taxon>Hortaea</taxon>
    </lineage>
</organism>
<proteinExistence type="predicted"/>
<dbReference type="EMBL" id="QWIM01000753">
    <property type="protein sequence ID" value="RMY31272.1"/>
    <property type="molecule type" value="Genomic_DNA"/>
</dbReference>
<reference evidence="2 3" key="1">
    <citation type="journal article" date="2018" name="BMC Genomics">
        <title>Genomic evidence for intraspecific hybridization in a clonal and extremely halotolerant yeast.</title>
        <authorList>
            <person name="Gostincar C."/>
            <person name="Stajich J.E."/>
            <person name="Zupancic J."/>
            <person name="Zalar P."/>
            <person name="Gunde-Cimerman N."/>
        </authorList>
    </citation>
    <scope>NUCLEOTIDE SEQUENCE [LARGE SCALE GENOMIC DNA]</scope>
    <source>
        <strain evidence="2 3">EXF-6651</strain>
    </source>
</reference>
<feature type="compositionally biased region" description="Polar residues" evidence="1">
    <location>
        <begin position="1"/>
        <end position="12"/>
    </location>
</feature>
<gene>
    <name evidence="2" type="ORF">D0866_07413</name>
</gene>
<evidence type="ECO:0000313" key="2">
    <source>
        <dbReference type="EMBL" id="RMY31272.1"/>
    </source>
</evidence>
<feature type="region of interest" description="Disordered" evidence="1">
    <location>
        <begin position="1"/>
        <end position="100"/>
    </location>
</feature>
<protein>
    <submittedName>
        <fullName evidence="2">Uncharacterized protein</fullName>
    </submittedName>
</protein>
<accession>A0A3M7AUQ6</accession>
<comment type="caution">
    <text evidence="2">The sequence shown here is derived from an EMBL/GenBank/DDBJ whole genome shotgun (WGS) entry which is preliminary data.</text>
</comment>
<dbReference type="Proteomes" id="UP000276864">
    <property type="component" value="Unassembled WGS sequence"/>
</dbReference>
<sequence>MRGQSTPEAMNSPQPPVSPRAHQRMLSDAQRQLFAYQREMVSAARAQSPGKGEKPVSPRLAPLGSPGPVTPLELGDEDGYLAAGARNSGQQHGGTPDELVERLIREEARHRQASSISGRPGGR</sequence>
<dbReference type="VEuPathDB" id="FungiDB:BTJ68_14558"/>
<evidence type="ECO:0000313" key="3">
    <source>
        <dbReference type="Proteomes" id="UP000276864"/>
    </source>
</evidence>
<dbReference type="AlphaFoldDB" id="A0A3M7AUQ6"/>